<protein>
    <submittedName>
        <fullName evidence="2">Transcriptional regulator, contains XRE-family HTH domain</fullName>
    </submittedName>
</protein>
<name>A0A1M7ZM05_9HYPH</name>
<dbReference type="Proteomes" id="UP000186406">
    <property type="component" value="Unassembled WGS sequence"/>
</dbReference>
<dbReference type="SUPFAM" id="SSF47413">
    <property type="entry name" value="lambda repressor-like DNA-binding domains"/>
    <property type="match status" value="1"/>
</dbReference>
<dbReference type="GO" id="GO:0003677">
    <property type="term" value="F:DNA binding"/>
    <property type="evidence" value="ECO:0007669"/>
    <property type="project" value="InterPro"/>
</dbReference>
<dbReference type="RefSeq" id="WP_084564561.1">
    <property type="nucleotide sequence ID" value="NZ_FRXO01000004.1"/>
</dbReference>
<dbReference type="InterPro" id="IPR001387">
    <property type="entry name" value="Cro/C1-type_HTH"/>
</dbReference>
<gene>
    <name evidence="2" type="ORF">SAMN02745172_02486</name>
</gene>
<accession>A0A1M7ZM05</accession>
<sequence>MPHDVSQTENSVKLKFQFGVMEHTRGAFHHAEMAEQKVRTRFKRTRPVYIREWRKFRGLTQQQLGDRLNHPASWVSQIETGKIFYTEDSLSAISEALSCTPADLLMRNPLDKSAPWSLADTIRDMPADKREHIMAIVEAMRKAG</sequence>
<reference evidence="2 3" key="1">
    <citation type="submission" date="2016-12" db="EMBL/GenBank/DDBJ databases">
        <authorList>
            <person name="Song W.-J."/>
            <person name="Kurnit D.M."/>
        </authorList>
    </citation>
    <scope>NUCLEOTIDE SEQUENCE [LARGE SCALE GENOMIC DNA]</scope>
    <source>
        <strain evidence="2 3">DSM 19599</strain>
    </source>
</reference>
<dbReference type="Pfam" id="PF13560">
    <property type="entry name" value="HTH_31"/>
    <property type="match status" value="1"/>
</dbReference>
<evidence type="ECO:0000259" key="1">
    <source>
        <dbReference type="PROSITE" id="PS50943"/>
    </source>
</evidence>
<dbReference type="SMART" id="SM00530">
    <property type="entry name" value="HTH_XRE"/>
    <property type="match status" value="1"/>
</dbReference>
<organism evidence="2 3">
    <name type="scientific">Pseudoxanthobacter soli DSM 19599</name>
    <dbReference type="NCBI Taxonomy" id="1123029"/>
    <lineage>
        <taxon>Bacteria</taxon>
        <taxon>Pseudomonadati</taxon>
        <taxon>Pseudomonadota</taxon>
        <taxon>Alphaproteobacteria</taxon>
        <taxon>Hyphomicrobiales</taxon>
        <taxon>Segnochrobactraceae</taxon>
        <taxon>Pseudoxanthobacter</taxon>
    </lineage>
</organism>
<dbReference type="EMBL" id="FRXO01000004">
    <property type="protein sequence ID" value="SHO65839.1"/>
    <property type="molecule type" value="Genomic_DNA"/>
</dbReference>
<dbReference type="PROSITE" id="PS50943">
    <property type="entry name" value="HTH_CROC1"/>
    <property type="match status" value="1"/>
</dbReference>
<dbReference type="Gene3D" id="1.10.260.40">
    <property type="entry name" value="lambda repressor-like DNA-binding domains"/>
    <property type="match status" value="1"/>
</dbReference>
<dbReference type="AlphaFoldDB" id="A0A1M7ZM05"/>
<keyword evidence="3" id="KW-1185">Reference proteome</keyword>
<evidence type="ECO:0000313" key="3">
    <source>
        <dbReference type="Proteomes" id="UP000186406"/>
    </source>
</evidence>
<dbReference type="STRING" id="1123029.SAMN02745172_02486"/>
<dbReference type="InterPro" id="IPR010982">
    <property type="entry name" value="Lambda_DNA-bd_dom_sf"/>
</dbReference>
<dbReference type="CDD" id="cd00093">
    <property type="entry name" value="HTH_XRE"/>
    <property type="match status" value="1"/>
</dbReference>
<feature type="domain" description="HTH cro/C1-type" evidence="1">
    <location>
        <begin position="50"/>
        <end position="104"/>
    </location>
</feature>
<evidence type="ECO:0000313" key="2">
    <source>
        <dbReference type="EMBL" id="SHO65839.1"/>
    </source>
</evidence>
<proteinExistence type="predicted"/>